<keyword evidence="2 4" id="KW-0378">Hydrolase</keyword>
<dbReference type="Pfam" id="PF17132">
    <property type="entry name" value="Glyco_hydro_106"/>
    <property type="match status" value="1"/>
</dbReference>
<dbReference type="Proteomes" id="UP000190166">
    <property type="component" value="Unassembled WGS sequence"/>
</dbReference>
<evidence type="ECO:0000256" key="1">
    <source>
        <dbReference type="ARBA" id="ARBA00022729"/>
    </source>
</evidence>
<sequence>MIALRPRYFLLFFSGRYMPYRYLLLFLLWQVIFVQPLSCQLSEWKQGFSEPPASARPGAYWYFMDGNLSKEGITADLESMKKAGISNVTFLEVNVGIPRGKVDFLSEAWQDLFVHAVRESERLGIEVTLGIGPGWSGSGGPWVTPAQSMQHLVASATHVSGNEKKIVRLPVPSPKTPYFGEDVFTPGLKKQWNDFYKDVAVLAFPTPAHAQHITDIGEKALYYRAPFTSVSGVKPYLPSPGVYDTLAGIAKDRIIDLTAALQPDGTLRWTVPPGNWTILRFGVRNNGAITRPAPFPGLGFEADKFDTTAINAHLDHYIGTLLRKLGKQNSALPGGLKRLHMDSWEMGAQNWTPHFREEFRKRRGYDPLPFYPVYTGSIVENREISERFLWDLRQTAQELVLENHAGHVKKYAHGRGLGLSIEPYDMNPTADLELGAIADIPMCEFWSKDLGFNAAFSCIEAVSVAHVNGQSLVPSEAFTAQNDEGWKQYPGVMKNQGDWAFAAGINRFVFHTFQSQVLADSLRPGMTMGPYGVHWDRNQTWWPMAGAYHRYLSRCQYLLQQGTTVADILYLTPEGSPHVFQPPPSALSGDAVLPDRKGYNFDGCAPGQLYQATVQNGRVVFPGGASYRILVLPAVTTMTPQLLEKIRSLVLAGAVVTGIPPQHSPGLSGYPACDATVQAIAVTLWKQPASGKGKVIYSTAPEGQLYPHYDSTAAILAAMGVPPDLEAGENIRYTHRTTRNADLYFISNRSNAPVSSKAIFRSRNGAPQLWDPMTGRIRALPEFTASGTRTTVPLQLEAGESCFIVFTKETIAKPSSSKNFRKKIIIKTLQGDWQVAFDPKWGGPESVTFNPLQDWTQRPESGIKYYSGMAVYRKTFDLPAAGKKASLLLQLGAVNNLAKVTLNGKELGVLWCAPWQIDISSAVKEKNNLLEITVANLWPNRLIGDEQLPDDGIKNGQWPEWLLKGLPRTSGRYTFSTWKFYTKDSPLLPSGLLGPVTIQKITP</sequence>
<dbReference type="Pfam" id="PF22666">
    <property type="entry name" value="Glyco_hydro_2_N2"/>
    <property type="match status" value="1"/>
</dbReference>
<feature type="domain" description="Beta-mannosidase-like galactose-binding" evidence="3">
    <location>
        <begin position="871"/>
        <end position="940"/>
    </location>
</feature>
<dbReference type="InterPro" id="IPR008979">
    <property type="entry name" value="Galactose-bd-like_sf"/>
</dbReference>
<dbReference type="PANTHER" id="PTHR43817">
    <property type="entry name" value="GLYCOSYL HYDROLASE"/>
    <property type="match status" value="1"/>
</dbReference>
<organism evidence="4 5">
    <name type="scientific">Chitinophaga ginsengisegetis</name>
    <dbReference type="NCBI Taxonomy" id="393003"/>
    <lineage>
        <taxon>Bacteria</taxon>
        <taxon>Pseudomonadati</taxon>
        <taxon>Bacteroidota</taxon>
        <taxon>Chitinophagia</taxon>
        <taxon>Chitinophagales</taxon>
        <taxon>Chitinophagaceae</taxon>
        <taxon>Chitinophaga</taxon>
    </lineage>
</organism>
<dbReference type="SUPFAM" id="SSF49785">
    <property type="entry name" value="Galactose-binding domain-like"/>
    <property type="match status" value="1"/>
</dbReference>
<proteinExistence type="predicted"/>
<dbReference type="PANTHER" id="PTHR43817:SF1">
    <property type="entry name" value="HYDROLASE, FAMILY 43, PUTATIVE (AFU_ORTHOLOGUE AFUA_3G01660)-RELATED"/>
    <property type="match status" value="1"/>
</dbReference>
<keyword evidence="5" id="KW-1185">Reference proteome</keyword>
<evidence type="ECO:0000259" key="3">
    <source>
        <dbReference type="Pfam" id="PF22666"/>
    </source>
</evidence>
<gene>
    <name evidence="4" type="ORF">SAMN05660461_5272</name>
</gene>
<evidence type="ECO:0000313" key="4">
    <source>
        <dbReference type="EMBL" id="SKD09385.1"/>
    </source>
</evidence>
<dbReference type="EMBL" id="FUZZ01000005">
    <property type="protein sequence ID" value="SKD09385.1"/>
    <property type="molecule type" value="Genomic_DNA"/>
</dbReference>
<evidence type="ECO:0000256" key="2">
    <source>
        <dbReference type="ARBA" id="ARBA00022801"/>
    </source>
</evidence>
<keyword evidence="1" id="KW-0732">Signal</keyword>
<dbReference type="InterPro" id="IPR054593">
    <property type="entry name" value="Beta-mannosidase-like_N2"/>
</dbReference>
<evidence type="ECO:0000313" key="5">
    <source>
        <dbReference type="Proteomes" id="UP000190166"/>
    </source>
</evidence>
<dbReference type="AlphaFoldDB" id="A0A1T5P9F7"/>
<dbReference type="Gene3D" id="2.60.120.260">
    <property type="entry name" value="Galactose-binding domain-like"/>
    <property type="match status" value="1"/>
</dbReference>
<name>A0A1T5P9F7_9BACT</name>
<dbReference type="NCBIfam" id="NF045579">
    <property type="entry name" value="rhamnoside_JR"/>
    <property type="match status" value="1"/>
</dbReference>
<dbReference type="GO" id="GO:0004553">
    <property type="term" value="F:hydrolase activity, hydrolyzing O-glycosyl compounds"/>
    <property type="evidence" value="ECO:0007669"/>
    <property type="project" value="UniProtKB-ARBA"/>
</dbReference>
<accession>A0A1T5P9F7</accession>
<dbReference type="STRING" id="393003.SAMN05660461_5272"/>
<protein>
    <submittedName>
        <fullName evidence="4">Glycosyl hydrolases family 2, sugar binding domain</fullName>
    </submittedName>
</protein>
<reference evidence="4 5" key="1">
    <citation type="submission" date="2017-02" db="EMBL/GenBank/DDBJ databases">
        <authorList>
            <person name="Peterson S.W."/>
        </authorList>
    </citation>
    <scope>NUCLEOTIDE SEQUENCE [LARGE SCALE GENOMIC DNA]</scope>
    <source>
        <strain evidence="4 5">DSM 18108</strain>
    </source>
</reference>